<dbReference type="AlphaFoldDB" id="A0A371CKR7"/>
<keyword evidence="3" id="KW-1185">Reference proteome</keyword>
<proteinExistence type="predicted"/>
<accession>A0A371CKR7</accession>
<feature type="compositionally biased region" description="Basic residues" evidence="1">
    <location>
        <begin position="222"/>
        <end position="232"/>
    </location>
</feature>
<protein>
    <submittedName>
        <fullName evidence="2">Uncharacterized protein</fullName>
    </submittedName>
</protein>
<sequence length="232" mass="25541">MLHATAIRKLSGEIYASYRPAVRVSNGQIYVFEQSMTNPRADGLTIFLSPYNMPSHIITTALSKFPFPTFVAVVHRRPPRPSRYGLLVAFLTGFRTGQTESELDVAPEETAELEDSRPPGYMSAHSADWGIGLMGIGSRVRGRCGWCVALVLESCHAFRCPAMGNVQGQTGTITRSTPNLDEPARCWRQGHRPQGGGGLFLDGPQGRSPVGEEADRRGVAGLRRRPQRVRHR</sequence>
<evidence type="ECO:0000256" key="1">
    <source>
        <dbReference type="SAM" id="MobiDB-lite"/>
    </source>
</evidence>
<gene>
    <name evidence="2" type="ORF">OH76DRAFT_280967</name>
</gene>
<dbReference type="EMBL" id="KZ857532">
    <property type="protein sequence ID" value="RDX40882.1"/>
    <property type="molecule type" value="Genomic_DNA"/>
</dbReference>
<organism evidence="2 3">
    <name type="scientific">Lentinus brumalis</name>
    <dbReference type="NCBI Taxonomy" id="2498619"/>
    <lineage>
        <taxon>Eukaryota</taxon>
        <taxon>Fungi</taxon>
        <taxon>Dikarya</taxon>
        <taxon>Basidiomycota</taxon>
        <taxon>Agaricomycotina</taxon>
        <taxon>Agaricomycetes</taxon>
        <taxon>Polyporales</taxon>
        <taxon>Polyporaceae</taxon>
        <taxon>Lentinus</taxon>
    </lineage>
</organism>
<evidence type="ECO:0000313" key="2">
    <source>
        <dbReference type="EMBL" id="RDX40882.1"/>
    </source>
</evidence>
<name>A0A371CKR7_9APHY</name>
<feature type="region of interest" description="Disordered" evidence="1">
    <location>
        <begin position="188"/>
        <end position="232"/>
    </location>
</feature>
<evidence type="ECO:0000313" key="3">
    <source>
        <dbReference type="Proteomes" id="UP000256964"/>
    </source>
</evidence>
<dbReference type="Proteomes" id="UP000256964">
    <property type="component" value="Unassembled WGS sequence"/>
</dbReference>
<reference evidence="2 3" key="1">
    <citation type="journal article" date="2018" name="Biotechnol. Biofuels">
        <title>Integrative visual omics of the white-rot fungus Polyporus brumalis exposes the biotechnological potential of its oxidative enzymes for delignifying raw plant biomass.</title>
        <authorList>
            <person name="Miyauchi S."/>
            <person name="Rancon A."/>
            <person name="Drula E."/>
            <person name="Hage H."/>
            <person name="Chaduli D."/>
            <person name="Favel A."/>
            <person name="Grisel S."/>
            <person name="Henrissat B."/>
            <person name="Herpoel-Gimbert I."/>
            <person name="Ruiz-Duenas F.J."/>
            <person name="Chevret D."/>
            <person name="Hainaut M."/>
            <person name="Lin J."/>
            <person name="Wang M."/>
            <person name="Pangilinan J."/>
            <person name="Lipzen A."/>
            <person name="Lesage-Meessen L."/>
            <person name="Navarro D."/>
            <person name="Riley R."/>
            <person name="Grigoriev I.V."/>
            <person name="Zhou S."/>
            <person name="Raouche S."/>
            <person name="Rosso M.N."/>
        </authorList>
    </citation>
    <scope>NUCLEOTIDE SEQUENCE [LARGE SCALE GENOMIC DNA]</scope>
    <source>
        <strain evidence="2 3">BRFM 1820</strain>
    </source>
</reference>